<evidence type="ECO:0000259" key="6">
    <source>
        <dbReference type="PROSITE" id="PS50977"/>
    </source>
</evidence>
<dbReference type="GO" id="GO:0000976">
    <property type="term" value="F:transcription cis-regulatory region binding"/>
    <property type="evidence" value="ECO:0007669"/>
    <property type="project" value="TreeGrafter"/>
</dbReference>
<name>A0AAN4U2C9_9PROT</name>
<dbReference type="PRINTS" id="PR00455">
    <property type="entry name" value="HTHTETR"/>
</dbReference>
<organism evidence="7 8">
    <name type="scientific">Asaia bogorensis NBRC 16594</name>
    <dbReference type="NCBI Taxonomy" id="1231624"/>
    <lineage>
        <taxon>Bacteria</taxon>
        <taxon>Pseudomonadati</taxon>
        <taxon>Pseudomonadota</taxon>
        <taxon>Alphaproteobacteria</taxon>
        <taxon>Acetobacterales</taxon>
        <taxon>Acetobacteraceae</taxon>
        <taxon>Asaia</taxon>
    </lineage>
</organism>
<feature type="DNA-binding region" description="H-T-H motif" evidence="4">
    <location>
        <begin position="50"/>
        <end position="69"/>
    </location>
</feature>
<sequence>METSPATYARESSHKSNAIAPKRQRGRERVARILDAAGAVFAEKGVDGTTMTEIAARSGTAIGSLYRFFPTKESIAATLLERFIHDRLAVLDRLGETVRPGAGEELARALLDVWLDKREERDYTTLLLAARPDAEHHTAQWRAQFQGRVVRILEKAEPEAQASAPARGVVLLHLLKLAPQLVRSEADKDVRMEMEKLVLGLVNAA</sequence>
<evidence type="ECO:0000256" key="2">
    <source>
        <dbReference type="ARBA" id="ARBA00023125"/>
    </source>
</evidence>
<reference evidence="7 8" key="1">
    <citation type="submission" date="2019-07" db="EMBL/GenBank/DDBJ databases">
        <title>Whole genome shotgun sequence of Asaia bogorensis NBRC 16594.</title>
        <authorList>
            <person name="Hosoyama A."/>
            <person name="Uohara A."/>
            <person name="Ohji S."/>
            <person name="Ichikawa N."/>
        </authorList>
    </citation>
    <scope>NUCLEOTIDE SEQUENCE [LARGE SCALE GENOMIC DNA]</scope>
    <source>
        <strain evidence="7 8">NBRC 16594</strain>
    </source>
</reference>
<dbReference type="InterPro" id="IPR050109">
    <property type="entry name" value="HTH-type_TetR-like_transc_reg"/>
</dbReference>
<feature type="domain" description="HTH tetR-type" evidence="6">
    <location>
        <begin position="27"/>
        <end position="87"/>
    </location>
</feature>
<dbReference type="GO" id="GO:0003700">
    <property type="term" value="F:DNA-binding transcription factor activity"/>
    <property type="evidence" value="ECO:0007669"/>
    <property type="project" value="TreeGrafter"/>
</dbReference>
<dbReference type="PANTHER" id="PTHR30055">
    <property type="entry name" value="HTH-TYPE TRANSCRIPTIONAL REGULATOR RUTR"/>
    <property type="match status" value="1"/>
</dbReference>
<evidence type="ECO:0000256" key="5">
    <source>
        <dbReference type="SAM" id="MobiDB-lite"/>
    </source>
</evidence>
<evidence type="ECO:0000313" key="7">
    <source>
        <dbReference type="EMBL" id="GEL53307.1"/>
    </source>
</evidence>
<protein>
    <recommendedName>
        <fullName evidence="6">HTH tetR-type domain-containing protein</fullName>
    </recommendedName>
</protein>
<comment type="caution">
    <text evidence="7">The sequence shown here is derived from an EMBL/GenBank/DDBJ whole genome shotgun (WGS) entry which is preliminary data.</text>
</comment>
<dbReference type="InterPro" id="IPR001647">
    <property type="entry name" value="HTH_TetR"/>
</dbReference>
<dbReference type="PANTHER" id="PTHR30055:SF234">
    <property type="entry name" value="HTH-TYPE TRANSCRIPTIONAL REGULATOR BETI"/>
    <property type="match status" value="1"/>
</dbReference>
<dbReference type="Pfam" id="PF00440">
    <property type="entry name" value="TetR_N"/>
    <property type="match status" value="1"/>
</dbReference>
<evidence type="ECO:0000256" key="3">
    <source>
        <dbReference type="ARBA" id="ARBA00023163"/>
    </source>
</evidence>
<dbReference type="EMBL" id="BJVS01000003">
    <property type="protein sequence ID" value="GEL53307.1"/>
    <property type="molecule type" value="Genomic_DNA"/>
</dbReference>
<evidence type="ECO:0000256" key="1">
    <source>
        <dbReference type="ARBA" id="ARBA00023015"/>
    </source>
</evidence>
<keyword evidence="1" id="KW-0805">Transcription regulation</keyword>
<proteinExistence type="predicted"/>
<evidence type="ECO:0000313" key="8">
    <source>
        <dbReference type="Proteomes" id="UP000321287"/>
    </source>
</evidence>
<accession>A0AAN4U2C9</accession>
<keyword evidence="3" id="KW-0804">Transcription</keyword>
<dbReference type="SUPFAM" id="SSF46689">
    <property type="entry name" value="Homeodomain-like"/>
    <property type="match status" value="1"/>
</dbReference>
<dbReference type="Gene3D" id="1.10.357.10">
    <property type="entry name" value="Tetracycline Repressor, domain 2"/>
    <property type="match status" value="1"/>
</dbReference>
<feature type="region of interest" description="Disordered" evidence="5">
    <location>
        <begin position="1"/>
        <end position="24"/>
    </location>
</feature>
<dbReference type="InterPro" id="IPR009057">
    <property type="entry name" value="Homeodomain-like_sf"/>
</dbReference>
<dbReference type="PROSITE" id="PS50977">
    <property type="entry name" value="HTH_TETR_2"/>
    <property type="match status" value="1"/>
</dbReference>
<dbReference type="Proteomes" id="UP000321287">
    <property type="component" value="Unassembled WGS sequence"/>
</dbReference>
<keyword evidence="2 4" id="KW-0238">DNA-binding</keyword>
<evidence type="ECO:0000256" key="4">
    <source>
        <dbReference type="PROSITE-ProRule" id="PRU00335"/>
    </source>
</evidence>
<keyword evidence="8" id="KW-1185">Reference proteome</keyword>
<dbReference type="AlphaFoldDB" id="A0AAN4U2C9"/>
<gene>
    <name evidence="7" type="ORF">ABO01nite_13140</name>
</gene>